<dbReference type="SUPFAM" id="SSF81301">
    <property type="entry name" value="Nucleotidyltransferase"/>
    <property type="match status" value="1"/>
</dbReference>
<dbReference type="EMBL" id="CAJVRM010000521">
    <property type="protein sequence ID" value="CAG8981824.1"/>
    <property type="molecule type" value="Genomic_DNA"/>
</dbReference>
<dbReference type="Proteomes" id="UP000701801">
    <property type="component" value="Unassembled WGS sequence"/>
</dbReference>
<protein>
    <recommendedName>
        <fullName evidence="2">RelA/SpoT domain-containing protein</fullName>
    </recommendedName>
</protein>
<dbReference type="Pfam" id="PF04607">
    <property type="entry name" value="RelA_SpoT"/>
    <property type="match status" value="1"/>
</dbReference>
<feature type="compositionally biased region" description="Polar residues" evidence="1">
    <location>
        <begin position="622"/>
        <end position="637"/>
    </location>
</feature>
<dbReference type="AlphaFoldDB" id="A0A9N9QB75"/>
<dbReference type="PANTHER" id="PTHR41773">
    <property type="entry name" value="GTP PYROPHOSPHATASE-RELATED"/>
    <property type="match status" value="1"/>
</dbReference>
<evidence type="ECO:0000256" key="1">
    <source>
        <dbReference type="SAM" id="MobiDB-lite"/>
    </source>
</evidence>
<name>A0A9N9QB75_9HELO</name>
<evidence type="ECO:0000313" key="4">
    <source>
        <dbReference type="Proteomes" id="UP000701801"/>
    </source>
</evidence>
<dbReference type="SMART" id="SM00954">
    <property type="entry name" value="RelA_SpoT"/>
    <property type="match status" value="1"/>
</dbReference>
<dbReference type="CDD" id="cd05399">
    <property type="entry name" value="NT_Rel-Spo_like"/>
    <property type="match status" value="1"/>
</dbReference>
<dbReference type="InterPro" id="IPR043519">
    <property type="entry name" value="NT_sf"/>
</dbReference>
<feature type="compositionally biased region" description="Basic and acidic residues" evidence="1">
    <location>
        <begin position="473"/>
        <end position="511"/>
    </location>
</feature>
<comment type="caution">
    <text evidence="3">The sequence shown here is derived from an EMBL/GenBank/DDBJ whole genome shotgun (WGS) entry which is preliminary data.</text>
</comment>
<keyword evidence="4" id="KW-1185">Reference proteome</keyword>
<reference evidence="3" key="1">
    <citation type="submission" date="2021-07" db="EMBL/GenBank/DDBJ databases">
        <authorList>
            <person name="Durling M."/>
        </authorList>
    </citation>
    <scope>NUCLEOTIDE SEQUENCE</scope>
</reference>
<sequence length="665" mass="76004">MTSIAPSISSSIPESDFGNDAFASFITDWVQIKYFYEKAASLAHELCETLLASNGIRAIVTHRVKQGNRLEAKLRERVRSQRKNYRSSLQIRDEIVDLAGVRIALYFPSDAEKIKKIMHEAFADVNHKPFPEEEEKEMSTISTPSYGTSFAFKQRFEGYRADHYRASNPVIEIQVASVLMHAWAEIDHDLVYKTLTSGPASREERRLLDATNGLVHAGEGLLQQLQTAMDTRPHKPRPNHLDILFFVLKTTNLNSPWKLSEKLEGFVIPSRSTDSIALAILENVLGLLGEDQSKGSSLFMKSRSIDVDEFKIDKYDTKCFRINRSTKDKLLGQREILERAVHIADIMRFPQKSVIVIEGMPPEFRHFSEMYHALRFADVKEANESNPDGPWLVAKSFSVMNPLWTWFDSNEDILFRVSFQLARSSVDNIVRRLVKMRPSTEIQRHATMYKQDFERLGIRQNSEDDIEGVIKEEELVSDHPEKQKKGEKRGMKDALPVRKKFHSESSTRKEPAPNPDHLMALADREPRPYAAISPNNIYKAPYPTDLDSEERHTKHHPEKKMYPVVEEGSEVYTEQGAKSSHQKNEERAPLQTQQKVPLPTSMQSHHPSPPIPPERSHHPSKSRSFAATEPLNSSQGRNPGDIQRITAPPNLSRLLLHYNNHHCQL</sequence>
<dbReference type="GO" id="GO:0015969">
    <property type="term" value="P:guanosine tetraphosphate metabolic process"/>
    <property type="evidence" value="ECO:0007669"/>
    <property type="project" value="InterPro"/>
</dbReference>
<organism evidence="3 4">
    <name type="scientific">Hymenoscyphus albidus</name>
    <dbReference type="NCBI Taxonomy" id="595503"/>
    <lineage>
        <taxon>Eukaryota</taxon>
        <taxon>Fungi</taxon>
        <taxon>Dikarya</taxon>
        <taxon>Ascomycota</taxon>
        <taxon>Pezizomycotina</taxon>
        <taxon>Leotiomycetes</taxon>
        <taxon>Helotiales</taxon>
        <taxon>Helotiaceae</taxon>
        <taxon>Hymenoscyphus</taxon>
    </lineage>
</organism>
<proteinExistence type="predicted"/>
<dbReference type="OrthoDB" id="4719016at2759"/>
<feature type="compositionally biased region" description="Polar residues" evidence="1">
    <location>
        <begin position="590"/>
        <end position="606"/>
    </location>
</feature>
<accession>A0A9N9QB75</accession>
<dbReference type="PANTHER" id="PTHR41773:SF1">
    <property type="entry name" value="RELA_SPOT DOMAIN-CONTAINING PROTEIN"/>
    <property type="match status" value="1"/>
</dbReference>
<evidence type="ECO:0000259" key="2">
    <source>
        <dbReference type="SMART" id="SM00954"/>
    </source>
</evidence>
<gene>
    <name evidence="3" type="ORF">HYALB_00013753</name>
</gene>
<feature type="domain" description="RelA/SpoT" evidence="2">
    <location>
        <begin position="62"/>
        <end position="198"/>
    </location>
</feature>
<dbReference type="InterPro" id="IPR007685">
    <property type="entry name" value="RelA_SpoT"/>
</dbReference>
<feature type="region of interest" description="Disordered" evidence="1">
    <location>
        <begin position="473"/>
        <end position="646"/>
    </location>
</feature>
<dbReference type="Gene3D" id="3.30.460.10">
    <property type="entry name" value="Beta Polymerase, domain 2"/>
    <property type="match status" value="1"/>
</dbReference>
<evidence type="ECO:0000313" key="3">
    <source>
        <dbReference type="EMBL" id="CAG8981824.1"/>
    </source>
</evidence>